<evidence type="ECO:0000313" key="1">
    <source>
        <dbReference type="EMBL" id="RIH86328.1"/>
    </source>
</evidence>
<sequence>MTKRAWPLIALLLLLVSCVPQVVRPQPPDIELLEFRLLRLDPFAGSADFDLRLRLTNPNAVALLVLDSTLTAELAGAGFALTLGAVDLPAGGSRETVARLRVPVVEGARSLGVLVSGQPTRFRLTGEVRVAVGPVTVPLGPLTFIDRNVQVSLNFQLPTLRLVDLRLEGGSLRVGLEVFNPNPIGFSLEGPVRVLIGGSRVAEVSLSMRLPPGARERSDAAVRLSGFPGLGSVQVQADLKARIPGIWERDVRQVLEGVLR</sequence>
<name>A0A399EQU9_9DEIN</name>
<reference evidence="1 2" key="1">
    <citation type="submission" date="2018-08" db="EMBL/GenBank/DDBJ databases">
        <title>Meiothermus terrae DSM 26712 genome sequencing project.</title>
        <authorList>
            <person name="Da Costa M.S."/>
            <person name="Albuquerque L."/>
            <person name="Raposo P."/>
            <person name="Froufe H.J.C."/>
            <person name="Barroso C.S."/>
            <person name="Egas C."/>
        </authorList>
    </citation>
    <scope>NUCLEOTIDE SEQUENCE [LARGE SCALE GENOMIC DNA]</scope>
    <source>
        <strain evidence="1 2">DSM 26712</strain>
    </source>
</reference>
<dbReference type="EMBL" id="QXDL01000047">
    <property type="protein sequence ID" value="RIH86328.1"/>
    <property type="molecule type" value="Genomic_DNA"/>
</dbReference>
<gene>
    <name evidence="1" type="ORF">Mterra_01474</name>
</gene>
<accession>A0A399EQU9</accession>
<dbReference type="AlphaFoldDB" id="A0A399EQU9"/>
<dbReference type="Proteomes" id="UP000265715">
    <property type="component" value="Unassembled WGS sequence"/>
</dbReference>
<dbReference type="RefSeq" id="WP_245971558.1">
    <property type="nucleotide sequence ID" value="NZ_QXDL01000047.1"/>
</dbReference>
<protein>
    <submittedName>
        <fullName evidence="1">Late embryogenesis abundant protein</fullName>
    </submittedName>
</protein>
<keyword evidence="2" id="KW-1185">Reference proteome</keyword>
<dbReference type="SUPFAM" id="SSF117070">
    <property type="entry name" value="LEA14-like"/>
    <property type="match status" value="1"/>
</dbReference>
<comment type="caution">
    <text evidence="1">The sequence shown here is derived from an EMBL/GenBank/DDBJ whole genome shotgun (WGS) entry which is preliminary data.</text>
</comment>
<organism evidence="1 2">
    <name type="scientific">Calidithermus terrae</name>
    <dbReference type="NCBI Taxonomy" id="1408545"/>
    <lineage>
        <taxon>Bacteria</taxon>
        <taxon>Thermotogati</taxon>
        <taxon>Deinococcota</taxon>
        <taxon>Deinococci</taxon>
        <taxon>Thermales</taxon>
        <taxon>Thermaceae</taxon>
        <taxon>Calidithermus</taxon>
    </lineage>
</organism>
<proteinExistence type="predicted"/>
<dbReference type="Gene3D" id="2.60.40.1820">
    <property type="match status" value="1"/>
</dbReference>
<evidence type="ECO:0000313" key="2">
    <source>
        <dbReference type="Proteomes" id="UP000265715"/>
    </source>
</evidence>
<dbReference type="PROSITE" id="PS51257">
    <property type="entry name" value="PROKAR_LIPOPROTEIN"/>
    <property type="match status" value="1"/>
</dbReference>